<dbReference type="Gene3D" id="1.10.260.40">
    <property type="entry name" value="lambda repressor-like DNA-binding domains"/>
    <property type="match status" value="1"/>
</dbReference>
<dbReference type="Pfam" id="PF01381">
    <property type="entry name" value="HTH_3"/>
    <property type="match status" value="1"/>
</dbReference>
<protein>
    <submittedName>
        <fullName evidence="3">Transcriptional regulator</fullName>
    </submittedName>
</protein>
<accession>A0A3D6BQR2</accession>
<name>A0A3D6BQR2_9FLAO</name>
<dbReference type="SMART" id="SM00530">
    <property type="entry name" value="HTH_XRE"/>
    <property type="match status" value="1"/>
</dbReference>
<gene>
    <name evidence="3" type="ORF">DHV22_04900</name>
</gene>
<keyword evidence="1" id="KW-0238">DNA-binding</keyword>
<dbReference type="SUPFAM" id="SSF47413">
    <property type="entry name" value="lambda repressor-like DNA-binding domains"/>
    <property type="match status" value="1"/>
</dbReference>
<organism evidence="3 4">
    <name type="scientific">Xanthomarina gelatinilytica</name>
    <dbReference type="NCBI Taxonomy" id="1137281"/>
    <lineage>
        <taxon>Bacteria</taxon>
        <taxon>Pseudomonadati</taxon>
        <taxon>Bacteroidota</taxon>
        <taxon>Flavobacteriia</taxon>
        <taxon>Flavobacteriales</taxon>
        <taxon>Flavobacteriaceae</taxon>
        <taxon>Xanthomarina</taxon>
    </lineage>
</organism>
<evidence type="ECO:0000313" key="4">
    <source>
        <dbReference type="Proteomes" id="UP000263268"/>
    </source>
</evidence>
<dbReference type="PANTHER" id="PTHR46558:SF4">
    <property type="entry name" value="DNA-BIDING PHAGE PROTEIN"/>
    <property type="match status" value="1"/>
</dbReference>
<evidence type="ECO:0000259" key="2">
    <source>
        <dbReference type="PROSITE" id="PS50943"/>
    </source>
</evidence>
<evidence type="ECO:0000256" key="1">
    <source>
        <dbReference type="ARBA" id="ARBA00023125"/>
    </source>
</evidence>
<dbReference type="CDD" id="cd00093">
    <property type="entry name" value="HTH_XRE"/>
    <property type="match status" value="1"/>
</dbReference>
<dbReference type="EMBL" id="DPRK01000085">
    <property type="protein sequence ID" value="HCY80977.1"/>
    <property type="molecule type" value="Genomic_DNA"/>
</dbReference>
<reference evidence="3 4" key="1">
    <citation type="journal article" date="2018" name="Nat. Biotechnol.">
        <title>A standardized bacterial taxonomy based on genome phylogeny substantially revises the tree of life.</title>
        <authorList>
            <person name="Parks D.H."/>
            <person name="Chuvochina M."/>
            <person name="Waite D.W."/>
            <person name="Rinke C."/>
            <person name="Skarshewski A."/>
            <person name="Chaumeil P.A."/>
            <person name="Hugenholtz P."/>
        </authorList>
    </citation>
    <scope>NUCLEOTIDE SEQUENCE [LARGE SCALE GENOMIC DNA]</scope>
    <source>
        <strain evidence="3">UBA10227</strain>
    </source>
</reference>
<dbReference type="AlphaFoldDB" id="A0A3D6BQR2"/>
<dbReference type="Proteomes" id="UP000263268">
    <property type="component" value="Unassembled WGS sequence"/>
</dbReference>
<dbReference type="InterPro" id="IPR010982">
    <property type="entry name" value="Lambda_DNA-bd_dom_sf"/>
</dbReference>
<dbReference type="PANTHER" id="PTHR46558">
    <property type="entry name" value="TRACRIPTIONAL REGULATORY PROTEIN-RELATED-RELATED"/>
    <property type="match status" value="1"/>
</dbReference>
<feature type="domain" description="HTH cro/C1-type" evidence="2">
    <location>
        <begin position="9"/>
        <end position="63"/>
    </location>
</feature>
<sequence>MEPQLKSHIRDWRKSKRFTQSDLAKKVGITRQSLSAIENERTIPSLKVALKLSSIFETEVNELFTLKTSE</sequence>
<dbReference type="PROSITE" id="PS50943">
    <property type="entry name" value="HTH_CROC1"/>
    <property type="match status" value="1"/>
</dbReference>
<evidence type="ECO:0000313" key="3">
    <source>
        <dbReference type="EMBL" id="HCY80977.1"/>
    </source>
</evidence>
<dbReference type="InterPro" id="IPR001387">
    <property type="entry name" value="Cro/C1-type_HTH"/>
</dbReference>
<comment type="caution">
    <text evidence="3">The sequence shown here is derived from an EMBL/GenBank/DDBJ whole genome shotgun (WGS) entry which is preliminary data.</text>
</comment>
<proteinExistence type="predicted"/>
<dbReference type="GO" id="GO:0003677">
    <property type="term" value="F:DNA binding"/>
    <property type="evidence" value="ECO:0007669"/>
    <property type="project" value="UniProtKB-KW"/>
</dbReference>